<sequence>MSFTKMRVIELSQLLLNARVLNELECNEGVAPPAMTRIPLSLHPPSVSSVPSNSPDPRFAPTIFVSFMLAKPLHSTISTIPLHLTGSHTLDPAHIVYHTLMTLHAFLSFFVRSNFLSASLLLEMPSLGPPHLLTDYCRRGRNRSGLLAHGPGLFFPPFD</sequence>
<dbReference type="KEGG" id="clup:CLUP02_10624"/>
<evidence type="ECO:0000313" key="2">
    <source>
        <dbReference type="Proteomes" id="UP000830671"/>
    </source>
</evidence>
<evidence type="ECO:0000313" key="1">
    <source>
        <dbReference type="EMBL" id="UQC85128.1"/>
    </source>
</evidence>
<accession>A0A9Q8SXP3</accession>
<gene>
    <name evidence="1" type="ORF">CLUP02_10624</name>
</gene>
<dbReference type="Proteomes" id="UP000830671">
    <property type="component" value="Chromosome 5"/>
</dbReference>
<keyword evidence="2" id="KW-1185">Reference proteome</keyword>
<dbReference type="RefSeq" id="XP_049146743.1">
    <property type="nucleotide sequence ID" value="XM_049289598.1"/>
</dbReference>
<name>A0A9Q8SXP3_9PEZI</name>
<dbReference type="EMBL" id="CP019477">
    <property type="protein sequence ID" value="UQC85128.1"/>
    <property type="molecule type" value="Genomic_DNA"/>
</dbReference>
<organism evidence="1 2">
    <name type="scientific">Colletotrichum lupini</name>
    <dbReference type="NCBI Taxonomy" id="145971"/>
    <lineage>
        <taxon>Eukaryota</taxon>
        <taxon>Fungi</taxon>
        <taxon>Dikarya</taxon>
        <taxon>Ascomycota</taxon>
        <taxon>Pezizomycotina</taxon>
        <taxon>Sordariomycetes</taxon>
        <taxon>Hypocreomycetidae</taxon>
        <taxon>Glomerellales</taxon>
        <taxon>Glomerellaceae</taxon>
        <taxon>Colletotrichum</taxon>
        <taxon>Colletotrichum acutatum species complex</taxon>
    </lineage>
</organism>
<dbReference type="AlphaFoldDB" id="A0A9Q8SXP3"/>
<reference evidence="1" key="1">
    <citation type="journal article" date="2021" name="Mol. Plant Microbe Interact.">
        <title>Complete Genome Sequence of the Plant-Pathogenic Fungus Colletotrichum lupini.</title>
        <authorList>
            <person name="Baroncelli R."/>
            <person name="Pensec F."/>
            <person name="Da Lio D."/>
            <person name="Boufleur T."/>
            <person name="Vicente I."/>
            <person name="Sarrocco S."/>
            <person name="Picot A."/>
            <person name="Baraldi E."/>
            <person name="Sukno S."/>
            <person name="Thon M."/>
            <person name="Le Floch G."/>
        </authorList>
    </citation>
    <scope>NUCLEOTIDE SEQUENCE</scope>
    <source>
        <strain evidence="1">IMI 504893</strain>
    </source>
</reference>
<protein>
    <submittedName>
        <fullName evidence="1">Uncharacterized protein</fullName>
    </submittedName>
</protein>
<dbReference type="GeneID" id="73344608"/>
<proteinExistence type="predicted"/>